<dbReference type="Pfam" id="PF00005">
    <property type="entry name" value="ABC_tran"/>
    <property type="match status" value="1"/>
</dbReference>
<comment type="subcellular location">
    <subcellularLocation>
        <location evidence="1">Cell membrane</location>
        <topology evidence="1">Multi-pass membrane protein</topology>
    </subcellularLocation>
</comment>
<dbReference type="InterPro" id="IPR011527">
    <property type="entry name" value="ABC1_TM_dom"/>
</dbReference>
<dbReference type="EMBL" id="FOHN01000009">
    <property type="protein sequence ID" value="SET14372.1"/>
    <property type="molecule type" value="Genomic_DNA"/>
</dbReference>
<dbReference type="AlphaFoldDB" id="A0A1I0C4I9"/>
<dbReference type="Gene3D" id="3.40.50.300">
    <property type="entry name" value="P-loop containing nucleotide triphosphate hydrolases"/>
    <property type="match status" value="1"/>
</dbReference>
<dbReference type="RefSeq" id="WP_092477635.1">
    <property type="nucleotide sequence ID" value="NZ_FOHN01000009.1"/>
</dbReference>
<keyword evidence="3" id="KW-1003">Cell membrane</keyword>
<dbReference type="InterPro" id="IPR039421">
    <property type="entry name" value="Type_1_exporter"/>
</dbReference>
<evidence type="ECO:0000256" key="6">
    <source>
        <dbReference type="ARBA" id="ARBA00022807"/>
    </source>
</evidence>
<keyword evidence="14" id="KW-1185">Reference proteome</keyword>
<evidence type="ECO:0000259" key="12">
    <source>
        <dbReference type="PROSITE" id="PS50929"/>
    </source>
</evidence>
<evidence type="ECO:0000256" key="4">
    <source>
        <dbReference type="ARBA" id="ARBA00022692"/>
    </source>
</evidence>
<dbReference type="InterPro" id="IPR003439">
    <property type="entry name" value="ABC_transporter-like_ATP-bd"/>
</dbReference>
<dbReference type="PANTHER" id="PTHR43394">
    <property type="entry name" value="ATP-DEPENDENT PERMEASE MDL1, MITOCHONDRIAL"/>
    <property type="match status" value="1"/>
</dbReference>
<dbReference type="PROSITE" id="PS00211">
    <property type="entry name" value="ABC_TRANSPORTER_1"/>
    <property type="match status" value="1"/>
</dbReference>
<evidence type="ECO:0000256" key="2">
    <source>
        <dbReference type="ARBA" id="ARBA00022448"/>
    </source>
</evidence>
<dbReference type="FunFam" id="3.40.50.300:FF:000299">
    <property type="entry name" value="ABC transporter ATP-binding protein/permease"/>
    <property type="match status" value="1"/>
</dbReference>
<feature type="domain" description="ABC transmembrane type-1" evidence="12">
    <location>
        <begin position="23"/>
        <end position="304"/>
    </location>
</feature>
<dbReference type="InterPro" id="IPR027417">
    <property type="entry name" value="P-loop_NTPase"/>
</dbReference>
<accession>A0A1I0C4I9</accession>
<dbReference type="Gene3D" id="1.20.1560.10">
    <property type="entry name" value="ABC transporter type 1, transmembrane domain"/>
    <property type="match status" value="1"/>
</dbReference>
<dbReference type="Pfam" id="PF00664">
    <property type="entry name" value="ABC_membrane"/>
    <property type="match status" value="1"/>
</dbReference>
<dbReference type="STRING" id="29364.SAMN04487772_10922"/>
<dbReference type="Proteomes" id="UP000199800">
    <property type="component" value="Unassembled WGS sequence"/>
</dbReference>
<dbReference type="GO" id="GO:0005524">
    <property type="term" value="F:ATP binding"/>
    <property type="evidence" value="ECO:0007669"/>
    <property type="project" value="UniProtKB-KW"/>
</dbReference>
<feature type="domain" description="ABC transporter" evidence="11">
    <location>
        <begin position="334"/>
        <end position="569"/>
    </location>
</feature>
<keyword evidence="6" id="KW-0378">Hydrolase</keyword>
<evidence type="ECO:0000256" key="10">
    <source>
        <dbReference type="SAM" id="Phobius"/>
    </source>
</evidence>
<feature type="transmembrane region" description="Helical" evidence="10">
    <location>
        <begin position="148"/>
        <end position="174"/>
    </location>
</feature>
<dbReference type="PROSITE" id="PS50929">
    <property type="entry name" value="ABC_TM1F"/>
    <property type="match status" value="1"/>
</dbReference>
<feature type="transmembrane region" description="Helical" evidence="10">
    <location>
        <begin position="240"/>
        <end position="263"/>
    </location>
</feature>
<dbReference type="SUPFAM" id="SSF52540">
    <property type="entry name" value="P-loop containing nucleoside triphosphate hydrolases"/>
    <property type="match status" value="1"/>
</dbReference>
<keyword evidence="7 13" id="KW-0067">ATP-binding</keyword>
<dbReference type="SMART" id="SM00382">
    <property type="entry name" value="AAA"/>
    <property type="match status" value="1"/>
</dbReference>
<evidence type="ECO:0000256" key="3">
    <source>
        <dbReference type="ARBA" id="ARBA00022475"/>
    </source>
</evidence>
<reference evidence="13 14" key="1">
    <citation type="submission" date="2016-10" db="EMBL/GenBank/DDBJ databases">
        <authorList>
            <person name="de Groot N.N."/>
        </authorList>
    </citation>
    <scope>NUCLEOTIDE SEQUENCE [LARGE SCALE GENOMIC DNA]</scope>
    <source>
        <strain evidence="13 14">DSM 1801</strain>
    </source>
</reference>
<dbReference type="SUPFAM" id="SSF90123">
    <property type="entry name" value="ABC transporter transmembrane region"/>
    <property type="match status" value="1"/>
</dbReference>
<dbReference type="GO" id="GO:0008234">
    <property type="term" value="F:cysteine-type peptidase activity"/>
    <property type="evidence" value="ECO:0007669"/>
    <property type="project" value="UniProtKB-KW"/>
</dbReference>
<keyword evidence="4 10" id="KW-0812">Transmembrane</keyword>
<proteinExistence type="predicted"/>
<keyword evidence="8 10" id="KW-1133">Transmembrane helix</keyword>
<keyword evidence="2" id="KW-0813">Transport</keyword>
<keyword evidence="6" id="KW-0788">Thiol protease</keyword>
<keyword evidence="9 10" id="KW-0472">Membrane</keyword>
<keyword evidence="6" id="KW-0645">Protease</keyword>
<dbReference type="GO" id="GO:0005886">
    <property type="term" value="C:plasma membrane"/>
    <property type="evidence" value="ECO:0007669"/>
    <property type="project" value="UniProtKB-SubCell"/>
</dbReference>
<dbReference type="InterPro" id="IPR017871">
    <property type="entry name" value="ABC_transporter-like_CS"/>
</dbReference>
<dbReference type="OrthoDB" id="9770415at2"/>
<evidence type="ECO:0000313" key="13">
    <source>
        <dbReference type="EMBL" id="SET14372.1"/>
    </source>
</evidence>
<evidence type="ECO:0000259" key="11">
    <source>
        <dbReference type="PROSITE" id="PS50893"/>
    </source>
</evidence>
<dbReference type="PROSITE" id="PS50893">
    <property type="entry name" value="ABC_TRANSPORTER_2"/>
    <property type="match status" value="1"/>
</dbReference>
<name>A0A1I0C4I9_9FIRM</name>
<evidence type="ECO:0000256" key="5">
    <source>
        <dbReference type="ARBA" id="ARBA00022741"/>
    </source>
</evidence>
<evidence type="ECO:0000256" key="9">
    <source>
        <dbReference type="ARBA" id="ARBA00023136"/>
    </source>
</evidence>
<dbReference type="InterPro" id="IPR036640">
    <property type="entry name" value="ABC1_TM_sf"/>
</dbReference>
<sequence>MISKSIREIQWILRKAKIKRELFISSVLLCLSMTFSVLEVWVLKYVIDMLAESDCNHGMGFALGIILMIAMNGFFLFLLQHYILIHIKNPVKRCIVYSTLACVYNLPLQKLSKKKRQYYVELLTHYAEEISNDICNKLVGLRYLLQTVVVACVLLFINWAIFSAVIVLTLLYVVTGRWFMRQFWKKFSVYMDKTNQLHAVIEEGLAATQDILLNNRRKWEIDRYHEYFRRYYKEAKRINFYGNLNFSITSILKWIVVALVLFFGGSLVADGKLSVSSYIIGYQFCYMLLGNMEQAYSVISDLTNLGAKIDRLYEICKEDEKQLGFQPLNKIETMELKAVSYCFFEKQENVLDHVDLEIQAGQKIGVIGKSGSGKSTLVRILLSLLSPTQGTVCVNQVNMNDVDQNAFISKIGYCRQNPYIFPDTIRNNITLGREITDALLDEICKVTEIYDFIMEQENGYDSILGDNGINISSGQKQRISIARTLLGEPDVMILDEATSNLDIQNEKKIMMYLDEMCKAGKTLIVIAHRLWTVENADIIYTIDNKHVVESGSHTELVKNKGIYYELLKEQE</sequence>
<feature type="transmembrane region" description="Helical" evidence="10">
    <location>
        <begin position="21"/>
        <end position="47"/>
    </location>
</feature>
<evidence type="ECO:0000313" key="14">
    <source>
        <dbReference type="Proteomes" id="UP000199800"/>
    </source>
</evidence>
<dbReference type="GO" id="GO:0016887">
    <property type="term" value="F:ATP hydrolysis activity"/>
    <property type="evidence" value="ECO:0007669"/>
    <property type="project" value="InterPro"/>
</dbReference>
<evidence type="ECO:0000256" key="8">
    <source>
        <dbReference type="ARBA" id="ARBA00022989"/>
    </source>
</evidence>
<dbReference type="InterPro" id="IPR003593">
    <property type="entry name" value="AAA+_ATPase"/>
</dbReference>
<dbReference type="GO" id="GO:0015421">
    <property type="term" value="F:ABC-type oligopeptide transporter activity"/>
    <property type="evidence" value="ECO:0007669"/>
    <property type="project" value="TreeGrafter"/>
</dbReference>
<feature type="transmembrane region" description="Helical" evidence="10">
    <location>
        <begin position="59"/>
        <end position="79"/>
    </location>
</feature>
<dbReference type="PANTHER" id="PTHR43394:SF1">
    <property type="entry name" value="ATP-BINDING CASSETTE SUB-FAMILY B MEMBER 10, MITOCHONDRIAL"/>
    <property type="match status" value="1"/>
</dbReference>
<gene>
    <name evidence="13" type="ORF">SAMN04487772_10922</name>
</gene>
<protein>
    <submittedName>
        <fullName evidence="13">ATP-binding cassette, subfamily B</fullName>
    </submittedName>
</protein>
<evidence type="ECO:0000256" key="7">
    <source>
        <dbReference type="ARBA" id="ARBA00022840"/>
    </source>
</evidence>
<keyword evidence="5" id="KW-0547">Nucleotide-binding</keyword>
<evidence type="ECO:0000256" key="1">
    <source>
        <dbReference type="ARBA" id="ARBA00004651"/>
    </source>
</evidence>
<organism evidence="13 14">
    <name type="scientific">[Clostridium] polysaccharolyticum</name>
    <dbReference type="NCBI Taxonomy" id="29364"/>
    <lineage>
        <taxon>Bacteria</taxon>
        <taxon>Bacillati</taxon>
        <taxon>Bacillota</taxon>
        <taxon>Clostridia</taxon>
        <taxon>Lachnospirales</taxon>
        <taxon>Lachnospiraceae</taxon>
    </lineage>
</organism>